<keyword evidence="12" id="KW-1185">Reference proteome</keyword>
<evidence type="ECO:0000256" key="8">
    <source>
        <dbReference type="SAM" id="MobiDB-lite"/>
    </source>
</evidence>
<keyword evidence="4 9" id="KW-0812">Transmembrane</keyword>
<keyword evidence="2" id="KW-0813">Transport</keyword>
<evidence type="ECO:0000256" key="7">
    <source>
        <dbReference type="ARBA" id="ARBA00023251"/>
    </source>
</evidence>
<dbReference type="Pfam" id="PF07690">
    <property type="entry name" value="MFS_1"/>
    <property type="match status" value="1"/>
</dbReference>
<feature type="transmembrane region" description="Helical" evidence="9">
    <location>
        <begin position="152"/>
        <end position="172"/>
    </location>
</feature>
<feature type="compositionally biased region" description="Low complexity" evidence="8">
    <location>
        <begin position="563"/>
        <end position="577"/>
    </location>
</feature>
<proteinExistence type="predicted"/>
<feature type="transmembrane region" description="Helical" evidence="9">
    <location>
        <begin position="119"/>
        <end position="140"/>
    </location>
</feature>
<keyword evidence="3" id="KW-1003">Cell membrane</keyword>
<feature type="transmembrane region" description="Helical" evidence="9">
    <location>
        <begin position="214"/>
        <end position="231"/>
    </location>
</feature>
<dbReference type="InterPro" id="IPR020846">
    <property type="entry name" value="MFS_dom"/>
</dbReference>
<feature type="transmembrane region" description="Helical" evidence="9">
    <location>
        <begin position="62"/>
        <end position="82"/>
    </location>
</feature>
<dbReference type="PANTHER" id="PTHR42718">
    <property type="entry name" value="MAJOR FACILITATOR SUPERFAMILY MULTIDRUG TRANSPORTER MFSC"/>
    <property type="match status" value="1"/>
</dbReference>
<organism evidence="11 12">
    <name type="scientific">Streptomyces albospinus</name>
    <dbReference type="NCBI Taxonomy" id="285515"/>
    <lineage>
        <taxon>Bacteria</taxon>
        <taxon>Bacillati</taxon>
        <taxon>Actinomycetota</taxon>
        <taxon>Actinomycetes</taxon>
        <taxon>Kitasatosporales</taxon>
        <taxon>Streptomycetaceae</taxon>
        <taxon>Streptomyces</taxon>
    </lineage>
</organism>
<dbReference type="EMBL" id="BMRP01000006">
    <property type="protein sequence ID" value="GGU57379.1"/>
    <property type="molecule type" value="Genomic_DNA"/>
</dbReference>
<evidence type="ECO:0000256" key="1">
    <source>
        <dbReference type="ARBA" id="ARBA00004651"/>
    </source>
</evidence>
<protein>
    <submittedName>
        <fullName evidence="11">MFS transporter</fullName>
    </submittedName>
</protein>
<evidence type="ECO:0000256" key="3">
    <source>
        <dbReference type="ARBA" id="ARBA00022475"/>
    </source>
</evidence>
<accession>A0ABQ2UXU3</accession>
<evidence type="ECO:0000256" key="9">
    <source>
        <dbReference type="SAM" id="Phobius"/>
    </source>
</evidence>
<feature type="region of interest" description="Disordered" evidence="8">
    <location>
        <begin position="522"/>
        <end position="621"/>
    </location>
</feature>
<feature type="transmembrane region" description="Helical" evidence="9">
    <location>
        <begin position="371"/>
        <end position="391"/>
    </location>
</feature>
<feature type="transmembrane region" description="Helical" evidence="9">
    <location>
        <begin position="491"/>
        <end position="511"/>
    </location>
</feature>
<feature type="compositionally biased region" description="Low complexity" evidence="8">
    <location>
        <begin position="598"/>
        <end position="607"/>
    </location>
</feature>
<comment type="subcellular location">
    <subcellularLocation>
        <location evidence="1">Cell membrane</location>
        <topology evidence="1">Multi-pass membrane protein</topology>
    </subcellularLocation>
</comment>
<feature type="transmembrane region" description="Helical" evidence="9">
    <location>
        <begin position="26"/>
        <end position="50"/>
    </location>
</feature>
<evidence type="ECO:0000259" key="10">
    <source>
        <dbReference type="PROSITE" id="PS50850"/>
    </source>
</evidence>
<feature type="transmembrane region" description="Helical" evidence="9">
    <location>
        <begin position="243"/>
        <end position="260"/>
    </location>
</feature>
<feature type="transmembrane region" description="Helical" evidence="9">
    <location>
        <begin position="318"/>
        <end position="338"/>
    </location>
</feature>
<dbReference type="SUPFAM" id="SSF103473">
    <property type="entry name" value="MFS general substrate transporter"/>
    <property type="match status" value="1"/>
</dbReference>
<name>A0ABQ2UXU3_9ACTN</name>
<evidence type="ECO:0000313" key="12">
    <source>
        <dbReference type="Proteomes" id="UP000654471"/>
    </source>
</evidence>
<evidence type="ECO:0000313" key="11">
    <source>
        <dbReference type="EMBL" id="GGU57379.1"/>
    </source>
</evidence>
<feature type="domain" description="Major facilitator superfamily (MFS) profile" evidence="10">
    <location>
        <begin position="28"/>
        <end position="515"/>
    </location>
</feature>
<evidence type="ECO:0000256" key="6">
    <source>
        <dbReference type="ARBA" id="ARBA00023136"/>
    </source>
</evidence>
<feature type="transmembrane region" description="Helical" evidence="9">
    <location>
        <begin position="178"/>
        <end position="202"/>
    </location>
</feature>
<sequence>MAAMTFTPYTPPAPDAPAPKAGRREWLALAVLLLPCLLVSMDVSVLYFAVPFLTAQLEPSSIQQLWILDVYGFVLAGLLITMGALGDRIGRRRLLLTGAALFALASGLAAYAQSADMLIAARALLGVGGATLMPSTLALIRNLFHDATQRGKAVAIWSVAVTGGIAIGPVLSGVLLEHFWWGSVFLVNTPAMALLLICGPLLLPEFRNPAAGRFDLPSSALSLAAMLPAVYGIKEIARNGVTAPPVAALVVGLLAALAFVRRQRTARHPMLDLELFRHRGFSGSILMNLLAMFAVVGCAVFFTQYLQSVRGMSPLEAALWNLVPTLAVGGMAPLSAALARRIDRAYVITLGFALAAGGFIWLSWLEPASPLWLVLAGSAVYASGLVMVMSLGNELAIGVAPPERAGSASALLESGTELGGALGMAILGSIGSAVYRGDIGGALPPGLPARAADAARETLAGATAVAAHLPGRIGAALLTAARTAFTHGLHAAVLCAAAVMAAAAVLAVTLLRGVRTAAVAGDGAPGDPAAADGPAADGPAADGPAADGAAGNGAGWSGEDAGKATGTRAVGTRAAGTGATGAGATGAAGTGPAGAGATGPASSVTGAPTSGTLNKRHTQQM</sequence>
<gene>
    <name evidence="11" type="ORF">GCM10010211_22720</name>
</gene>
<evidence type="ECO:0000256" key="5">
    <source>
        <dbReference type="ARBA" id="ARBA00022989"/>
    </source>
</evidence>
<keyword evidence="5 9" id="KW-1133">Transmembrane helix</keyword>
<dbReference type="PANTHER" id="PTHR42718:SF47">
    <property type="entry name" value="METHYL VIOLOGEN RESISTANCE PROTEIN SMVA"/>
    <property type="match status" value="1"/>
</dbReference>
<feature type="transmembrane region" description="Helical" evidence="9">
    <location>
        <begin position="345"/>
        <end position="365"/>
    </location>
</feature>
<dbReference type="PROSITE" id="PS50850">
    <property type="entry name" value="MFS"/>
    <property type="match status" value="1"/>
</dbReference>
<dbReference type="CDD" id="cd17321">
    <property type="entry name" value="MFS_MMR_MDR_like"/>
    <property type="match status" value="1"/>
</dbReference>
<feature type="transmembrane region" description="Helical" evidence="9">
    <location>
        <begin position="94"/>
        <end position="113"/>
    </location>
</feature>
<evidence type="ECO:0000256" key="2">
    <source>
        <dbReference type="ARBA" id="ARBA00022448"/>
    </source>
</evidence>
<dbReference type="Proteomes" id="UP000654471">
    <property type="component" value="Unassembled WGS sequence"/>
</dbReference>
<evidence type="ECO:0000256" key="4">
    <source>
        <dbReference type="ARBA" id="ARBA00022692"/>
    </source>
</evidence>
<keyword evidence="6 9" id="KW-0472">Membrane</keyword>
<comment type="caution">
    <text evidence="11">The sequence shown here is derived from an EMBL/GenBank/DDBJ whole genome shotgun (WGS) entry which is preliminary data.</text>
</comment>
<feature type="transmembrane region" description="Helical" evidence="9">
    <location>
        <begin position="281"/>
        <end position="306"/>
    </location>
</feature>
<reference evidence="12" key="1">
    <citation type="journal article" date="2019" name="Int. J. Syst. Evol. Microbiol.">
        <title>The Global Catalogue of Microorganisms (GCM) 10K type strain sequencing project: providing services to taxonomists for standard genome sequencing and annotation.</title>
        <authorList>
            <consortium name="The Broad Institute Genomics Platform"/>
            <consortium name="The Broad Institute Genome Sequencing Center for Infectious Disease"/>
            <person name="Wu L."/>
            <person name="Ma J."/>
        </authorList>
    </citation>
    <scope>NUCLEOTIDE SEQUENCE [LARGE SCALE GENOMIC DNA]</scope>
    <source>
        <strain evidence="12">JCM 3399</strain>
    </source>
</reference>
<dbReference type="Gene3D" id="1.20.1720.10">
    <property type="entry name" value="Multidrug resistance protein D"/>
    <property type="match status" value="2"/>
</dbReference>
<feature type="compositionally biased region" description="Low complexity" evidence="8">
    <location>
        <begin position="522"/>
        <end position="549"/>
    </location>
</feature>
<feature type="compositionally biased region" description="Gly residues" evidence="8">
    <location>
        <begin position="578"/>
        <end position="597"/>
    </location>
</feature>
<dbReference type="InterPro" id="IPR011701">
    <property type="entry name" value="MFS"/>
</dbReference>
<dbReference type="InterPro" id="IPR036259">
    <property type="entry name" value="MFS_trans_sf"/>
</dbReference>
<keyword evidence="7" id="KW-0046">Antibiotic resistance</keyword>